<reference evidence="2 3" key="1">
    <citation type="submission" date="2015-01" db="EMBL/GenBank/DDBJ databases">
        <title>Genome of allotetraploid Gossypium barbadense reveals genomic plasticity and fiber elongation in cotton evolution.</title>
        <authorList>
            <person name="Chen X."/>
            <person name="Liu X."/>
            <person name="Zhao B."/>
            <person name="Zheng H."/>
            <person name="Hu Y."/>
            <person name="Lu G."/>
            <person name="Yang C."/>
            <person name="Chen J."/>
            <person name="Shan C."/>
            <person name="Zhang L."/>
            <person name="Zhou Y."/>
            <person name="Wang L."/>
            <person name="Guo W."/>
            <person name="Bai Y."/>
            <person name="Ruan J."/>
            <person name="Shangguan X."/>
            <person name="Mao Y."/>
            <person name="Jiang J."/>
            <person name="Zhu Y."/>
            <person name="Lei J."/>
            <person name="Kang H."/>
            <person name="Chen S."/>
            <person name="He X."/>
            <person name="Wang R."/>
            <person name="Wang Y."/>
            <person name="Chen J."/>
            <person name="Wang L."/>
            <person name="Yu S."/>
            <person name="Wang B."/>
            <person name="Wei J."/>
            <person name="Song S."/>
            <person name="Lu X."/>
            <person name="Gao Z."/>
            <person name="Gu W."/>
            <person name="Deng X."/>
            <person name="Ma D."/>
            <person name="Wang S."/>
            <person name="Liang W."/>
            <person name="Fang L."/>
            <person name="Cai C."/>
            <person name="Zhu X."/>
            <person name="Zhou B."/>
            <person name="Zhang Y."/>
            <person name="Chen Z."/>
            <person name="Xu S."/>
            <person name="Zhu R."/>
            <person name="Wang S."/>
            <person name="Zhang T."/>
            <person name="Zhao G."/>
        </authorList>
    </citation>
    <scope>NUCLEOTIDE SEQUENCE [LARGE SCALE GENOMIC DNA]</scope>
    <source>
        <strain evidence="3">cv. Xinhai21</strain>
        <tissue evidence="2">Leaf</tissue>
    </source>
</reference>
<dbReference type="EMBL" id="KZ666776">
    <property type="protein sequence ID" value="PPR93554.1"/>
    <property type="molecule type" value="Genomic_DNA"/>
</dbReference>
<evidence type="ECO:0000313" key="3">
    <source>
        <dbReference type="Proteomes" id="UP000239757"/>
    </source>
</evidence>
<keyword evidence="1" id="KW-0175">Coiled coil</keyword>
<dbReference type="OrthoDB" id="1937287at2759"/>
<evidence type="ECO:0000256" key="1">
    <source>
        <dbReference type="SAM" id="Coils"/>
    </source>
</evidence>
<gene>
    <name evidence="2" type="ORF">GOBAR_AA27118</name>
</gene>
<organism evidence="2 3">
    <name type="scientific">Gossypium barbadense</name>
    <name type="common">Sea Island cotton</name>
    <name type="synonym">Hibiscus barbadensis</name>
    <dbReference type="NCBI Taxonomy" id="3634"/>
    <lineage>
        <taxon>Eukaryota</taxon>
        <taxon>Viridiplantae</taxon>
        <taxon>Streptophyta</taxon>
        <taxon>Embryophyta</taxon>
        <taxon>Tracheophyta</taxon>
        <taxon>Spermatophyta</taxon>
        <taxon>Magnoliopsida</taxon>
        <taxon>eudicotyledons</taxon>
        <taxon>Gunneridae</taxon>
        <taxon>Pentapetalae</taxon>
        <taxon>rosids</taxon>
        <taxon>malvids</taxon>
        <taxon>Malvales</taxon>
        <taxon>Malvaceae</taxon>
        <taxon>Malvoideae</taxon>
        <taxon>Gossypium</taxon>
    </lineage>
</organism>
<dbReference type="Proteomes" id="UP000239757">
    <property type="component" value="Unassembled WGS sequence"/>
</dbReference>
<name>A0A2P5WR27_GOSBA</name>
<sequence>MMSKFISVAETRFQNTETALKNQQASIQGLENQIGQLAKMISERTLESLPSNTKPNLKEHVKVVTLRSEKAKTRPCETQVVNS</sequence>
<evidence type="ECO:0000313" key="2">
    <source>
        <dbReference type="EMBL" id="PPR93554.1"/>
    </source>
</evidence>
<accession>A0A2P5WR27</accession>
<dbReference type="AlphaFoldDB" id="A0A2P5WR27"/>
<protein>
    <submittedName>
        <fullName evidence="2">Uncharacterized protein</fullName>
    </submittedName>
</protein>
<feature type="coiled-coil region" evidence="1">
    <location>
        <begin position="13"/>
        <end position="40"/>
    </location>
</feature>
<proteinExistence type="predicted"/>